<dbReference type="EMBL" id="BROD01000001">
    <property type="protein sequence ID" value="GKX68220.1"/>
    <property type="molecule type" value="Genomic_DNA"/>
</dbReference>
<evidence type="ECO:0000313" key="1">
    <source>
        <dbReference type="EMBL" id="GKX68220.1"/>
    </source>
</evidence>
<keyword evidence="2" id="KW-1185">Reference proteome</keyword>
<name>A0ACB5RGK3_9CLOT</name>
<reference evidence="1" key="1">
    <citation type="journal article" date="2025" name="Int. J. Syst. Evol. Microbiol.">
        <title>Inconstantimicrobium mannanitabidum sp. nov., a novel member of the family Clostridiaceae isolated from anoxic soil under the treatment of reductive soil disinfestation.</title>
        <authorList>
            <person name="Ueki A."/>
            <person name="Tonouchi A."/>
            <person name="Honma S."/>
            <person name="Kaku N."/>
            <person name="Ueki K."/>
        </authorList>
    </citation>
    <scope>NUCLEOTIDE SEQUENCE</scope>
    <source>
        <strain evidence="1">TW13</strain>
    </source>
</reference>
<comment type="caution">
    <text evidence="1">The sequence shown here is derived from an EMBL/GenBank/DDBJ whole genome shotgun (WGS) entry which is preliminary data.</text>
</comment>
<sequence>MKLTVIPTRALTIAFTITLMQAYFFIDNLEYINFVNPVSFSNRYESEKIILANNGNIITRKAAFEVLLILIKMSIASNELFKLKKGKENSRSAIINTVNVIKKEIRAFLPKRALLNSLLK</sequence>
<proteinExistence type="predicted"/>
<gene>
    <name evidence="1" type="ORF">rsdtw13_34780</name>
</gene>
<evidence type="ECO:0000313" key="2">
    <source>
        <dbReference type="Proteomes" id="UP001058074"/>
    </source>
</evidence>
<protein>
    <submittedName>
        <fullName evidence="1">Uncharacterized protein</fullName>
    </submittedName>
</protein>
<dbReference type="Proteomes" id="UP001058074">
    <property type="component" value="Unassembled WGS sequence"/>
</dbReference>
<accession>A0ACB5RGK3</accession>
<organism evidence="1 2">
    <name type="scientific">Inconstantimicrobium mannanitabidum</name>
    <dbReference type="NCBI Taxonomy" id="1604901"/>
    <lineage>
        <taxon>Bacteria</taxon>
        <taxon>Bacillati</taxon>
        <taxon>Bacillota</taxon>
        <taxon>Clostridia</taxon>
        <taxon>Eubacteriales</taxon>
        <taxon>Clostridiaceae</taxon>
        <taxon>Inconstantimicrobium</taxon>
    </lineage>
</organism>